<accession>A0A232EWS4</accession>
<comment type="caution">
    <text evidence="1">The sequence shown here is derived from an EMBL/GenBank/DDBJ whole genome shotgun (WGS) entry which is preliminary data.</text>
</comment>
<name>A0A232EWS4_9HYME</name>
<sequence length="72" mass="8984">MVEESTKFFVKDCHREHGNYFNKFIKYFKNEWRTVDTPKGFTIYRKFYHRLIAKLIRKKPRLVMLLKKLKEV</sequence>
<dbReference type="AlphaFoldDB" id="A0A232EWS4"/>
<reference evidence="1 2" key="1">
    <citation type="journal article" date="2017" name="Curr. Biol.">
        <title>The Evolution of Venom by Co-option of Single-Copy Genes.</title>
        <authorList>
            <person name="Martinson E.O."/>
            <person name="Mrinalini"/>
            <person name="Kelkar Y.D."/>
            <person name="Chang C.H."/>
            <person name="Werren J.H."/>
        </authorList>
    </citation>
    <scope>NUCLEOTIDE SEQUENCE [LARGE SCALE GENOMIC DNA]</scope>
    <source>
        <strain evidence="1 2">Alberta</strain>
        <tissue evidence="1">Whole body</tissue>
    </source>
</reference>
<dbReference type="EMBL" id="NNAY01001828">
    <property type="protein sequence ID" value="OXU22785.1"/>
    <property type="molecule type" value="Genomic_DNA"/>
</dbReference>
<organism evidence="1 2">
    <name type="scientific">Trichomalopsis sarcophagae</name>
    <dbReference type="NCBI Taxonomy" id="543379"/>
    <lineage>
        <taxon>Eukaryota</taxon>
        <taxon>Metazoa</taxon>
        <taxon>Ecdysozoa</taxon>
        <taxon>Arthropoda</taxon>
        <taxon>Hexapoda</taxon>
        <taxon>Insecta</taxon>
        <taxon>Pterygota</taxon>
        <taxon>Neoptera</taxon>
        <taxon>Endopterygota</taxon>
        <taxon>Hymenoptera</taxon>
        <taxon>Apocrita</taxon>
        <taxon>Proctotrupomorpha</taxon>
        <taxon>Chalcidoidea</taxon>
        <taxon>Pteromalidae</taxon>
        <taxon>Pteromalinae</taxon>
        <taxon>Trichomalopsis</taxon>
    </lineage>
</organism>
<keyword evidence="2" id="KW-1185">Reference proteome</keyword>
<dbReference type="Proteomes" id="UP000215335">
    <property type="component" value="Unassembled WGS sequence"/>
</dbReference>
<evidence type="ECO:0000313" key="1">
    <source>
        <dbReference type="EMBL" id="OXU22785.1"/>
    </source>
</evidence>
<proteinExistence type="predicted"/>
<evidence type="ECO:0000313" key="2">
    <source>
        <dbReference type="Proteomes" id="UP000215335"/>
    </source>
</evidence>
<gene>
    <name evidence="1" type="ORF">TSAR_009515</name>
</gene>
<protein>
    <submittedName>
        <fullName evidence="1">Uncharacterized protein</fullName>
    </submittedName>
</protein>